<dbReference type="Pfam" id="PF00356">
    <property type="entry name" value="LacI"/>
    <property type="match status" value="1"/>
</dbReference>
<dbReference type="InterPro" id="IPR000843">
    <property type="entry name" value="HTH_LacI"/>
</dbReference>
<protein>
    <submittedName>
        <fullName evidence="5">Substrate-binding domain-containing protein</fullName>
    </submittedName>
</protein>
<dbReference type="CDD" id="cd01392">
    <property type="entry name" value="HTH_LacI"/>
    <property type="match status" value="1"/>
</dbReference>
<dbReference type="InterPro" id="IPR028082">
    <property type="entry name" value="Peripla_BP_I"/>
</dbReference>
<evidence type="ECO:0000256" key="2">
    <source>
        <dbReference type="ARBA" id="ARBA00023125"/>
    </source>
</evidence>
<organism evidence="5 6">
    <name type="scientific">Roseibium litorale</name>
    <dbReference type="NCBI Taxonomy" id="2803841"/>
    <lineage>
        <taxon>Bacteria</taxon>
        <taxon>Pseudomonadati</taxon>
        <taxon>Pseudomonadota</taxon>
        <taxon>Alphaproteobacteria</taxon>
        <taxon>Hyphomicrobiales</taxon>
        <taxon>Stappiaceae</taxon>
        <taxon>Roseibium</taxon>
    </lineage>
</organism>
<name>A0ABR9CJT0_9HYPH</name>
<dbReference type="SUPFAM" id="SSF47413">
    <property type="entry name" value="lambda repressor-like DNA-binding domains"/>
    <property type="match status" value="1"/>
</dbReference>
<dbReference type="PROSITE" id="PS50932">
    <property type="entry name" value="HTH_LACI_2"/>
    <property type="match status" value="1"/>
</dbReference>
<dbReference type="Gene3D" id="3.40.50.2300">
    <property type="match status" value="2"/>
</dbReference>
<dbReference type="PANTHER" id="PTHR30146">
    <property type="entry name" value="LACI-RELATED TRANSCRIPTIONAL REPRESSOR"/>
    <property type="match status" value="1"/>
</dbReference>
<dbReference type="SUPFAM" id="SSF53822">
    <property type="entry name" value="Periplasmic binding protein-like I"/>
    <property type="match status" value="1"/>
</dbReference>
<keyword evidence="2" id="KW-0238">DNA-binding</keyword>
<evidence type="ECO:0000259" key="4">
    <source>
        <dbReference type="PROSITE" id="PS50932"/>
    </source>
</evidence>
<gene>
    <name evidence="5" type="ORF">IG616_06125</name>
</gene>
<evidence type="ECO:0000313" key="6">
    <source>
        <dbReference type="Proteomes" id="UP000632063"/>
    </source>
</evidence>
<comment type="caution">
    <text evidence="5">The sequence shown here is derived from an EMBL/GenBank/DDBJ whole genome shotgun (WGS) entry which is preliminary data.</text>
</comment>
<dbReference type="RefSeq" id="WP_192147268.1">
    <property type="nucleotide sequence ID" value="NZ_JACYXI010000003.1"/>
</dbReference>
<dbReference type="Proteomes" id="UP000632063">
    <property type="component" value="Unassembled WGS sequence"/>
</dbReference>
<evidence type="ECO:0000256" key="3">
    <source>
        <dbReference type="ARBA" id="ARBA00023163"/>
    </source>
</evidence>
<dbReference type="Pfam" id="PF13377">
    <property type="entry name" value="Peripla_BP_3"/>
    <property type="match status" value="1"/>
</dbReference>
<dbReference type="CDD" id="cd20010">
    <property type="entry name" value="PBP1_AglR-like"/>
    <property type="match status" value="1"/>
</dbReference>
<reference evidence="5 6" key="2">
    <citation type="journal article" date="2021" name="Int. J. Syst. Evol. Microbiol.">
        <title>Roseibium litorale sp. nov., isolated from a tidal flat sediment and proposal for the reclassification of Labrenzia polysiphoniae as Roseibium polysiphoniae comb. nov.</title>
        <authorList>
            <person name="Liu Y."/>
            <person name="Pei T."/>
            <person name="Du J."/>
            <person name="Chao M."/>
            <person name="Deng M.R."/>
            <person name="Zhu H."/>
        </authorList>
    </citation>
    <scope>NUCLEOTIDE SEQUENCE [LARGE SCALE GENOMIC DNA]</scope>
    <source>
        <strain evidence="5 6">4C16A</strain>
    </source>
</reference>
<proteinExistence type="predicted"/>
<dbReference type="PANTHER" id="PTHR30146:SF155">
    <property type="entry name" value="ALANINE RACEMASE"/>
    <property type="match status" value="1"/>
</dbReference>
<reference evidence="6" key="1">
    <citation type="submission" date="2020-09" db="EMBL/GenBank/DDBJ databases">
        <title>The genome sequence of strain Labrenzia suaedae 4C16A.</title>
        <authorList>
            <person name="Liu Y."/>
        </authorList>
    </citation>
    <scope>NUCLEOTIDE SEQUENCE [LARGE SCALE GENOMIC DNA]</scope>
    <source>
        <strain evidence="6">4C16A</strain>
    </source>
</reference>
<accession>A0ABR9CJT0</accession>
<keyword evidence="1" id="KW-0805">Transcription regulation</keyword>
<keyword evidence="6" id="KW-1185">Reference proteome</keyword>
<dbReference type="InterPro" id="IPR010982">
    <property type="entry name" value="Lambda_DNA-bd_dom_sf"/>
</dbReference>
<evidence type="ECO:0000313" key="5">
    <source>
        <dbReference type="EMBL" id="MBD8891112.1"/>
    </source>
</evidence>
<evidence type="ECO:0000256" key="1">
    <source>
        <dbReference type="ARBA" id="ARBA00023015"/>
    </source>
</evidence>
<sequence length="340" mass="37900">MNLKDLAKALELSQTTVSRALNGYPEVNEDTRKRVETMARKLGYAPNQQARRLATGRSMSIGHVIPRTLHEMMNPIFMEFIAGAGEAYSRLGYDMIISVVEDRQVEATYREIAAKKKADAVMVHGPRNNDKRHLLLKELGIPFLVHGRVPGAESSTSWIDVNNTRAFERATDLLLDLGHRRIAFLNGLENMDFAIRRRAGFERAFQNRGLAPDPSLMRQSEMTEPYGADCALEMLRTDKPPTAFLVSSMISAIGVSRAISLCGLEIGKDVSVITHDDALSFLPNSGEVPIFTCTRSSVRYAGRRAAELLIEKILPDPDTRIEEHLEAELIIGRSTGPRQR</sequence>
<dbReference type="InterPro" id="IPR046335">
    <property type="entry name" value="LacI/GalR-like_sensor"/>
</dbReference>
<dbReference type="SMART" id="SM00354">
    <property type="entry name" value="HTH_LACI"/>
    <property type="match status" value="1"/>
</dbReference>
<keyword evidence="3" id="KW-0804">Transcription</keyword>
<dbReference type="Gene3D" id="1.10.260.40">
    <property type="entry name" value="lambda repressor-like DNA-binding domains"/>
    <property type="match status" value="1"/>
</dbReference>
<dbReference type="EMBL" id="JACYXI010000003">
    <property type="protein sequence ID" value="MBD8891112.1"/>
    <property type="molecule type" value="Genomic_DNA"/>
</dbReference>
<feature type="domain" description="HTH lacI-type" evidence="4">
    <location>
        <begin position="1"/>
        <end position="55"/>
    </location>
</feature>